<name>A0A7R9BMZ5_9CRUS</name>
<reference evidence="2" key="1">
    <citation type="submission" date="2020-11" db="EMBL/GenBank/DDBJ databases">
        <authorList>
            <person name="Tran Van P."/>
        </authorList>
    </citation>
    <scope>NUCLEOTIDE SEQUENCE</scope>
</reference>
<accession>A0A7R9BMZ5</accession>
<gene>
    <name evidence="2" type="ORF">NMOB1V02_LOCUS4705</name>
</gene>
<dbReference type="EMBL" id="OA882796">
    <property type="protein sequence ID" value="CAD7276962.1"/>
    <property type="molecule type" value="Genomic_DNA"/>
</dbReference>
<proteinExistence type="predicted"/>
<evidence type="ECO:0000313" key="2">
    <source>
        <dbReference type="EMBL" id="CAD7276962.1"/>
    </source>
</evidence>
<evidence type="ECO:0000256" key="1">
    <source>
        <dbReference type="SAM" id="MobiDB-lite"/>
    </source>
</evidence>
<dbReference type="Proteomes" id="UP000678499">
    <property type="component" value="Unassembled WGS sequence"/>
</dbReference>
<protein>
    <recommendedName>
        <fullName evidence="4">Microtubule-associated protein Jupiter</fullName>
    </recommendedName>
</protein>
<sequence length="100" mass="10932">MSAEKKSVLRTPNSRLFDTNDDIEASRTPRRVKNYMKSSIFDEPSSLPVHQNSIDQSDSGSETASNDGDRLSTSTTSSIGTPSDRPRGRVPPGGYASKLW</sequence>
<feature type="region of interest" description="Disordered" evidence="1">
    <location>
        <begin position="1"/>
        <end position="100"/>
    </location>
</feature>
<dbReference type="EMBL" id="CAJPEX010000759">
    <property type="protein sequence ID" value="CAG0917114.1"/>
    <property type="molecule type" value="Genomic_DNA"/>
</dbReference>
<evidence type="ECO:0008006" key="4">
    <source>
        <dbReference type="Google" id="ProtNLM"/>
    </source>
</evidence>
<organism evidence="2">
    <name type="scientific">Notodromas monacha</name>
    <dbReference type="NCBI Taxonomy" id="399045"/>
    <lineage>
        <taxon>Eukaryota</taxon>
        <taxon>Metazoa</taxon>
        <taxon>Ecdysozoa</taxon>
        <taxon>Arthropoda</taxon>
        <taxon>Crustacea</taxon>
        <taxon>Oligostraca</taxon>
        <taxon>Ostracoda</taxon>
        <taxon>Podocopa</taxon>
        <taxon>Podocopida</taxon>
        <taxon>Cypridocopina</taxon>
        <taxon>Cypridoidea</taxon>
        <taxon>Cyprididae</taxon>
        <taxon>Notodromas</taxon>
    </lineage>
</organism>
<feature type="compositionally biased region" description="Polar residues" evidence="1">
    <location>
        <begin position="48"/>
        <end position="66"/>
    </location>
</feature>
<dbReference type="AlphaFoldDB" id="A0A7R9BMZ5"/>
<evidence type="ECO:0000313" key="3">
    <source>
        <dbReference type="Proteomes" id="UP000678499"/>
    </source>
</evidence>
<keyword evidence="3" id="KW-1185">Reference proteome</keyword>